<dbReference type="EMBL" id="CP060714">
    <property type="protein sequence ID" value="QNN59097.1"/>
    <property type="molecule type" value="Genomic_DNA"/>
</dbReference>
<dbReference type="GO" id="GO:0006869">
    <property type="term" value="P:lipid transport"/>
    <property type="evidence" value="ECO:0007669"/>
    <property type="project" value="UniProtKB-KW"/>
</dbReference>
<evidence type="ECO:0000259" key="7">
    <source>
        <dbReference type="Pfam" id="PF00108"/>
    </source>
</evidence>
<evidence type="ECO:0000256" key="4">
    <source>
        <dbReference type="ARBA" id="ARBA00023055"/>
    </source>
</evidence>
<dbReference type="GO" id="GO:0003988">
    <property type="term" value="F:acetyl-CoA C-acyltransferase activity"/>
    <property type="evidence" value="ECO:0007669"/>
    <property type="project" value="UniProtKB-ARBA"/>
</dbReference>
<evidence type="ECO:0000259" key="8">
    <source>
        <dbReference type="Pfam" id="PF22691"/>
    </source>
</evidence>
<dbReference type="InterPro" id="IPR020616">
    <property type="entry name" value="Thiolase_N"/>
</dbReference>
<evidence type="ECO:0000256" key="6">
    <source>
        <dbReference type="ARBA" id="ARBA00032316"/>
    </source>
</evidence>
<keyword evidence="4" id="KW-0445">Lipid transport</keyword>
<evidence type="ECO:0000256" key="2">
    <source>
        <dbReference type="ARBA" id="ARBA00022448"/>
    </source>
</evidence>
<evidence type="ECO:0000313" key="10">
    <source>
        <dbReference type="Proteomes" id="UP000515811"/>
    </source>
</evidence>
<dbReference type="Gene3D" id="3.40.47.10">
    <property type="match status" value="1"/>
</dbReference>
<accession>A0A7G9RU22</accession>
<dbReference type="EC" id="2.3.1.176" evidence="1"/>
<organism evidence="9 10">
    <name type="scientific">Diaphorobacter ruginosibacter</name>
    <dbReference type="NCBI Taxonomy" id="1715720"/>
    <lineage>
        <taxon>Bacteria</taxon>
        <taxon>Pseudomonadati</taxon>
        <taxon>Pseudomonadota</taxon>
        <taxon>Betaproteobacteria</taxon>
        <taxon>Burkholderiales</taxon>
        <taxon>Comamonadaceae</taxon>
        <taxon>Diaphorobacter</taxon>
    </lineage>
</organism>
<evidence type="ECO:0000256" key="5">
    <source>
        <dbReference type="ARBA" id="ARBA00023121"/>
    </source>
</evidence>
<evidence type="ECO:0000256" key="1">
    <source>
        <dbReference type="ARBA" id="ARBA00012352"/>
    </source>
</evidence>
<dbReference type="InterPro" id="IPR016039">
    <property type="entry name" value="Thiolase-like"/>
</dbReference>
<dbReference type="InterPro" id="IPR055140">
    <property type="entry name" value="Thiolase_C_2"/>
</dbReference>
<feature type="domain" description="Thiolase N-terminal" evidence="7">
    <location>
        <begin position="4"/>
        <end position="208"/>
    </location>
</feature>
<feature type="domain" description="Thiolase C-terminal" evidence="8">
    <location>
        <begin position="272"/>
        <end position="398"/>
    </location>
</feature>
<protein>
    <recommendedName>
        <fullName evidence="1">propanoyl-CoA C-acyltransferase</fullName>
        <ecNumber evidence="1">2.3.1.176</ecNumber>
    </recommendedName>
    <alternativeName>
        <fullName evidence="6">Propanoyl-CoA C-acyltransferase</fullName>
    </alternativeName>
</protein>
<gene>
    <name evidence="9" type="ORF">H9K76_10065</name>
</gene>
<sequence>MSDVYIVGIGMTSLGKHLDKSVKQLTGLALKTALADAGCALPDIESAWFANTRQGVLEGQHGIRGQAALRANGVQGIPIINCDNACASSSTALNQAFAALKAQQCDVALVAGTEKMNFPEKRDLMFEAFMGGMDREIASAQLRTLQLLSQALPVPDTGETGQRSVFMDSYAAMARHYMLLYGTTQRQLAAVAAKNHWHSQFNPLAQYRNPMSVDEVLADRLVSWPLTRAMCAPISDGAAALILCSERGLKKFDRRRAVRVLSSRLATGVLRAPEDFTQHVGRLAADRAYESAGVTPQDIDVVEVHDASSFAEIRHIENLGLCGFGDGGALAERGETQLGGRIPVNVSGGLVSKGHPIAATGAIQIHELVTQLRGEAGRRQVEGARLAAAENGGGFYDGEEAVAAVTILEKVA</sequence>
<dbReference type="PANTHER" id="PTHR42870">
    <property type="entry name" value="ACETYL-COA C-ACETYLTRANSFERASE"/>
    <property type="match status" value="1"/>
</dbReference>
<dbReference type="CDD" id="cd00829">
    <property type="entry name" value="SCP-x_thiolase"/>
    <property type="match status" value="1"/>
</dbReference>
<keyword evidence="10" id="KW-1185">Reference proteome</keyword>
<dbReference type="SUPFAM" id="SSF53901">
    <property type="entry name" value="Thiolase-like"/>
    <property type="match status" value="2"/>
</dbReference>
<evidence type="ECO:0000313" key="9">
    <source>
        <dbReference type="EMBL" id="QNN59097.1"/>
    </source>
</evidence>
<dbReference type="Pfam" id="PF00108">
    <property type="entry name" value="Thiolase_N"/>
    <property type="match status" value="1"/>
</dbReference>
<evidence type="ECO:0000256" key="3">
    <source>
        <dbReference type="ARBA" id="ARBA00022679"/>
    </source>
</evidence>
<dbReference type="PROSITE" id="PS00737">
    <property type="entry name" value="THIOLASE_2"/>
    <property type="match status" value="1"/>
</dbReference>
<dbReference type="PIRSF" id="PIRSF000429">
    <property type="entry name" value="Ac-CoA_Ac_transf"/>
    <property type="match status" value="1"/>
</dbReference>
<proteinExistence type="predicted"/>
<reference evidence="9 10" key="1">
    <citation type="submission" date="2020-08" db="EMBL/GenBank/DDBJ databases">
        <title>Genome sequence of Diaphorobacter ruginosibacter DSM 27467T.</title>
        <authorList>
            <person name="Hyun D.-W."/>
            <person name="Bae J.-W."/>
        </authorList>
    </citation>
    <scope>NUCLEOTIDE SEQUENCE [LARGE SCALE GENOMIC DNA]</scope>
    <source>
        <strain evidence="9 10">DSM 27467</strain>
    </source>
</reference>
<dbReference type="Proteomes" id="UP000515811">
    <property type="component" value="Chromosome"/>
</dbReference>
<dbReference type="Pfam" id="PF22691">
    <property type="entry name" value="Thiolase_C_1"/>
    <property type="match status" value="1"/>
</dbReference>
<keyword evidence="3" id="KW-0808">Transferase</keyword>
<keyword evidence="5" id="KW-0446">Lipid-binding</keyword>
<dbReference type="RefSeq" id="WP_187600014.1">
    <property type="nucleotide sequence ID" value="NZ_CP060714.1"/>
</dbReference>
<name>A0A7G9RU22_9BURK</name>
<keyword evidence="2" id="KW-0813">Transport</keyword>
<dbReference type="KEGG" id="drg:H9K76_10065"/>
<dbReference type="InterPro" id="IPR002155">
    <property type="entry name" value="Thiolase"/>
</dbReference>
<dbReference type="PANTHER" id="PTHR42870:SF1">
    <property type="entry name" value="NON-SPECIFIC LIPID-TRANSFER PROTEIN-LIKE 2"/>
    <property type="match status" value="1"/>
</dbReference>
<dbReference type="GO" id="GO:0008289">
    <property type="term" value="F:lipid binding"/>
    <property type="evidence" value="ECO:0007669"/>
    <property type="project" value="UniProtKB-KW"/>
</dbReference>
<dbReference type="AlphaFoldDB" id="A0A7G9RU22"/>
<dbReference type="InterPro" id="IPR020613">
    <property type="entry name" value="Thiolase_CS"/>
</dbReference>